<dbReference type="Gene3D" id="1.10.287.1490">
    <property type="match status" value="1"/>
</dbReference>
<name>A0A6J5TBW0_9CAUD</name>
<keyword evidence="1" id="KW-0175">Coiled coil</keyword>
<organism evidence="2">
    <name type="scientific">uncultured Caudovirales phage</name>
    <dbReference type="NCBI Taxonomy" id="2100421"/>
    <lineage>
        <taxon>Viruses</taxon>
        <taxon>Duplodnaviria</taxon>
        <taxon>Heunggongvirae</taxon>
        <taxon>Uroviricota</taxon>
        <taxon>Caudoviricetes</taxon>
        <taxon>Peduoviridae</taxon>
        <taxon>Maltschvirus</taxon>
        <taxon>Maltschvirus maltsch</taxon>
    </lineage>
</organism>
<evidence type="ECO:0000313" key="2">
    <source>
        <dbReference type="EMBL" id="CAB4240988.1"/>
    </source>
</evidence>
<feature type="coiled-coil region" evidence="1">
    <location>
        <begin position="28"/>
        <end position="118"/>
    </location>
</feature>
<evidence type="ECO:0000256" key="1">
    <source>
        <dbReference type="SAM" id="Coils"/>
    </source>
</evidence>
<reference evidence="2" key="1">
    <citation type="submission" date="2020-05" db="EMBL/GenBank/DDBJ databases">
        <authorList>
            <person name="Chiriac C."/>
            <person name="Salcher M."/>
            <person name="Ghai R."/>
            <person name="Kavagutti S V."/>
        </authorList>
    </citation>
    <scope>NUCLEOTIDE SEQUENCE</scope>
</reference>
<proteinExistence type="predicted"/>
<gene>
    <name evidence="2" type="ORF">UFOVP56_45</name>
</gene>
<dbReference type="EMBL" id="LR797819">
    <property type="protein sequence ID" value="CAB4240988.1"/>
    <property type="molecule type" value="Genomic_DNA"/>
</dbReference>
<protein>
    <submittedName>
        <fullName evidence="2">Uncharacterized protein</fullName>
    </submittedName>
</protein>
<sequence>MITMTLEELERRAYTLGNTDVAELYGKAHDAAEEVDCVTEELDDANRDLQLSEFKLDDATDRISELEDEAKQREQEIDDLNLELNLAKAMLDDDNIRIQQLKAEGEALKAEVRALKFKLYKVSDHGVAW</sequence>
<accession>A0A6J5TBW0</accession>